<accession>A0A1B9IBQ8</accession>
<feature type="compositionally biased region" description="Basic and acidic residues" evidence="3">
    <location>
        <begin position="150"/>
        <end position="166"/>
    </location>
</feature>
<reference evidence="5" key="1">
    <citation type="submission" date="2013-07" db="EMBL/GenBank/DDBJ databases">
        <title>The Genome Sequence of Cryptococcus pinus CBS10737.</title>
        <authorList>
            <consortium name="The Broad Institute Genome Sequencing Platform"/>
            <person name="Cuomo C."/>
            <person name="Litvintseva A."/>
            <person name="Chen Y."/>
            <person name="Heitman J."/>
            <person name="Sun S."/>
            <person name="Springer D."/>
            <person name="Dromer F."/>
            <person name="Young S.K."/>
            <person name="Zeng Q."/>
            <person name="Gargeya S."/>
            <person name="Fitzgerald M."/>
            <person name="Abouelleil A."/>
            <person name="Alvarado L."/>
            <person name="Berlin A.M."/>
            <person name="Chapman S.B."/>
            <person name="Dewar J."/>
            <person name="Goldberg J."/>
            <person name="Griggs A."/>
            <person name="Gujja S."/>
            <person name="Hansen M."/>
            <person name="Howarth C."/>
            <person name="Imamovic A."/>
            <person name="Larimer J."/>
            <person name="McCowan C."/>
            <person name="Murphy C."/>
            <person name="Pearson M."/>
            <person name="Priest M."/>
            <person name="Roberts A."/>
            <person name="Saif S."/>
            <person name="Shea T."/>
            <person name="Sykes S."/>
            <person name="Wortman J."/>
            <person name="Nusbaum C."/>
            <person name="Birren B."/>
        </authorList>
    </citation>
    <scope>NUCLEOTIDE SEQUENCE [LARGE SCALE GENOMIC DNA]</scope>
    <source>
        <strain evidence="5">CBS 10737</strain>
    </source>
</reference>
<evidence type="ECO:0000313" key="6">
    <source>
        <dbReference type="EMBL" id="WWC67292.1"/>
    </source>
</evidence>
<dbReference type="InterPro" id="IPR035979">
    <property type="entry name" value="RBD_domain_sf"/>
</dbReference>
<reference evidence="6" key="4">
    <citation type="submission" date="2024-02" db="EMBL/GenBank/DDBJ databases">
        <title>Comparative genomics of Cryptococcus and Kwoniella reveals pathogenesis evolution and contrasting modes of karyotype evolution via chromosome fusion or intercentromeric recombination.</title>
        <authorList>
            <person name="Coelho M.A."/>
            <person name="David-Palma M."/>
            <person name="Shea T."/>
            <person name="Bowers K."/>
            <person name="McGinley-Smith S."/>
            <person name="Mohammad A.W."/>
            <person name="Gnirke A."/>
            <person name="Yurkov A.M."/>
            <person name="Nowrousian M."/>
            <person name="Sun S."/>
            <person name="Cuomo C.A."/>
            <person name="Heitman J."/>
        </authorList>
    </citation>
    <scope>NUCLEOTIDE SEQUENCE</scope>
    <source>
        <strain evidence="6">CBS 10737</strain>
    </source>
</reference>
<dbReference type="InterPro" id="IPR012677">
    <property type="entry name" value="Nucleotide-bd_a/b_plait_sf"/>
</dbReference>
<evidence type="ECO:0000256" key="3">
    <source>
        <dbReference type="SAM" id="MobiDB-lite"/>
    </source>
</evidence>
<feature type="domain" description="RRM" evidence="4">
    <location>
        <begin position="290"/>
        <end position="368"/>
    </location>
</feature>
<reference evidence="5" key="3">
    <citation type="submission" date="2016-07" db="EMBL/GenBank/DDBJ databases">
        <title>Evolution of pathogenesis and genome organization in the Tremellales.</title>
        <authorList>
            <person name="Cuomo C."/>
            <person name="Litvintseva A."/>
            <person name="Heitman J."/>
            <person name="Chen Y."/>
            <person name="Sun S."/>
            <person name="Springer D."/>
            <person name="Dromer F."/>
            <person name="Young S."/>
            <person name="Zeng Q."/>
            <person name="Chapman S."/>
            <person name="Gujja S."/>
            <person name="Saif S."/>
            <person name="Birren B."/>
        </authorList>
    </citation>
    <scope>NUCLEOTIDE SEQUENCE</scope>
    <source>
        <strain evidence="5">CBS 10737</strain>
    </source>
</reference>
<dbReference type="SMART" id="SM00360">
    <property type="entry name" value="RRM"/>
    <property type="match status" value="2"/>
</dbReference>
<dbReference type="GeneID" id="30168492"/>
<feature type="domain" description="RRM" evidence="4">
    <location>
        <begin position="190"/>
        <end position="267"/>
    </location>
</feature>
<dbReference type="Gene3D" id="3.30.70.330">
    <property type="match status" value="2"/>
</dbReference>
<keyword evidence="7" id="KW-1185">Reference proteome</keyword>
<evidence type="ECO:0000256" key="2">
    <source>
        <dbReference type="PROSITE-ProRule" id="PRU00176"/>
    </source>
</evidence>
<dbReference type="RefSeq" id="XP_019014046.1">
    <property type="nucleotide sequence ID" value="XM_019151908.1"/>
</dbReference>
<dbReference type="PANTHER" id="PTHR48027">
    <property type="entry name" value="HETEROGENEOUS NUCLEAR RIBONUCLEOPROTEIN 87F-RELATED"/>
    <property type="match status" value="1"/>
</dbReference>
<reference evidence="6" key="2">
    <citation type="submission" date="2013-07" db="EMBL/GenBank/DDBJ databases">
        <authorList>
            <consortium name="The Broad Institute Genome Sequencing Platform"/>
            <person name="Cuomo C."/>
            <person name="Litvintseva A."/>
            <person name="Chen Y."/>
            <person name="Heitman J."/>
            <person name="Sun S."/>
            <person name="Springer D."/>
            <person name="Dromer F."/>
            <person name="Young S.K."/>
            <person name="Zeng Q."/>
            <person name="Gargeya S."/>
            <person name="Fitzgerald M."/>
            <person name="Abouelleil A."/>
            <person name="Alvarado L."/>
            <person name="Berlin A.M."/>
            <person name="Chapman S.B."/>
            <person name="Dewar J."/>
            <person name="Goldberg J."/>
            <person name="Griggs A."/>
            <person name="Gujja S."/>
            <person name="Hansen M."/>
            <person name="Howarth C."/>
            <person name="Imamovic A."/>
            <person name="Larimer J."/>
            <person name="McCowan C."/>
            <person name="Murphy C."/>
            <person name="Pearson M."/>
            <person name="Priest M."/>
            <person name="Roberts A."/>
            <person name="Saif S."/>
            <person name="Shea T."/>
            <person name="Sykes S."/>
            <person name="Wortman J."/>
            <person name="Nusbaum C."/>
            <person name="Birren B."/>
        </authorList>
    </citation>
    <scope>NUCLEOTIDE SEQUENCE</scope>
    <source>
        <strain evidence="6">CBS 10737</strain>
    </source>
</reference>
<organism evidence="5">
    <name type="scientific">Kwoniella pini CBS 10737</name>
    <dbReference type="NCBI Taxonomy" id="1296096"/>
    <lineage>
        <taxon>Eukaryota</taxon>
        <taxon>Fungi</taxon>
        <taxon>Dikarya</taxon>
        <taxon>Basidiomycota</taxon>
        <taxon>Agaricomycotina</taxon>
        <taxon>Tremellomycetes</taxon>
        <taxon>Tremellales</taxon>
        <taxon>Cryptococcaceae</taxon>
        <taxon>Kwoniella</taxon>
    </lineage>
</organism>
<dbReference type="STRING" id="1296096.A0A1B9IBQ8"/>
<evidence type="ECO:0000313" key="5">
    <source>
        <dbReference type="EMBL" id="OCF52827.1"/>
    </source>
</evidence>
<gene>
    <name evidence="5" type="ORF">I206_00123</name>
    <name evidence="6" type="ORF">I206_101200</name>
</gene>
<dbReference type="EMBL" id="KI894007">
    <property type="protein sequence ID" value="OCF52827.1"/>
    <property type="molecule type" value="Genomic_DNA"/>
</dbReference>
<dbReference type="AlphaFoldDB" id="A0A1B9IBQ8"/>
<dbReference type="InterPro" id="IPR000504">
    <property type="entry name" value="RRM_dom"/>
</dbReference>
<protein>
    <submittedName>
        <fullName evidence="5">Nucleolin</fullName>
    </submittedName>
</protein>
<evidence type="ECO:0000313" key="7">
    <source>
        <dbReference type="Proteomes" id="UP000094020"/>
    </source>
</evidence>
<dbReference type="Proteomes" id="UP000094020">
    <property type="component" value="Chromosome 1"/>
</dbReference>
<evidence type="ECO:0000259" key="4">
    <source>
        <dbReference type="PROSITE" id="PS50102"/>
    </source>
</evidence>
<dbReference type="SUPFAM" id="SSF54928">
    <property type="entry name" value="RNA-binding domain, RBD"/>
    <property type="match status" value="2"/>
</dbReference>
<sequence length="441" mass="46081">MAKASKSAPPAVAAKDNADKKALKKSKKDGEKVASAPAPVKEEKKSKKSKKAKTPTPPPSSSSESESDSEESSDDSSDEEEAKPAAVAAAPAADKEDSSDSESSDSDSDSDEEEAKPAAKAEEKVAAKEDSDDSSEDDSESSDESSSDEAEAKTEEPKTNGKRKAEDQEEAAAPAPAKKARAEDEEEASTNVFVGQLSWNVDNDWLKSEFEDCGEVVSARVVFDRDSQRSRGFGYVEFSNLESSAKAIEKNGHEVDGRAIRVNYATQRNPQQAVEKRAKAFGDQQSPPAETLFIGSLSFSVSEDQIYEAFGEHGDVQSVRLVTDRETGAPKGFGYVQFGDVESATAALKALNGQSIAGRPIRVDYAPPKKDNNERGGFGGGRGGGRGGRGGFGGDRGGRGGFGGRGGGRGGAGGRGRGGPPRGGARTGGIVKPEGSKVTFD</sequence>
<dbReference type="OrthoDB" id="439808at2759"/>
<name>A0A1B9IBQ8_9TREE</name>
<evidence type="ECO:0000256" key="1">
    <source>
        <dbReference type="ARBA" id="ARBA00022884"/>
    </source>
</evidence>
<dbReference type="GO" id="GO:0003723">
    <property type="term" value="F:RNA binding"/>
    <property type="evidence" value="ECO:0007669"/>
    <property type="project" value="UniProtKB-UniRule"/>
</dbReference>
<dbReference type="PROSITE" id="PS50102">
    <property type="entry name" value="RRM"/>
    <property type="match status" value="2"/>
</dbReference>
<dbReference type="Pfam" id="PF00076">
    <property type="entry name" value="RRM_1"/>
    <property type="match status" value="2"/>
</dbReference>
<keyword evidence="1 2" id="KW-0694">RNA-binding</keyword>
<dbReference type="InterPro" id="IPR052462">
    <property type="entry name" value="SLIRP/GR-RBP-like"/>
</dbReference>
<dbReference type="KEGG" id="kpin:30168492"/>
<feature type="compositionally biased region" description="Acidic residues" evidence="3">
    <location>
        <begin position="130"/>
        <end position="149"/>
    </location>
</feature>
<proteinExistence type="predicted"/>
<feature type="compositionally biased region" description="Acidic residues" evidence="3">
    <location>
        <begin position="65"/>
        <end position="81"/>
    </location>
</feature>
<feature type="compositionally biased region" description="Acidic residues" evidence="3">
    <location>
        <begin position="99"/>
        <end position="114"/>
    </location>
</feature>
<feature type="compositionally biased region" description="Gly residues" evidence="3">
    <location>
        <begin position="376"/>
        <end position="427"/>
    </location>
</feature>
<feature type="compositionally biased region" description="Low complexity" evidence="3">
    <location>
        <begin position="1"/>
        <end position="15"/>
    </location>
</feature>
<feature type="compositionally biased region" description="Basic and acidic residues" evidence="3">
    <location>
        <begin position="115"/>
        <end position="129"/>
    </location>
</feature>
<feature type="region of interest" description="Disordered" evidence="3">
    <location>
        <begin position="1"/>
        <end position="193"/>
    </location>
</feature>
<dbReference type="EMBL" id="CP144519">
    <property type="protein sequence ID" value="WWC67292.1"/>
    <property type="molecule type" value="Genomic_DNA"/>
</dbReference>
<feature type="region of interest" description="Disordered" evidence="3">
    <location>
        <begin position="362"/>
        <end position="441"/>
    </location>
</feature>